<dbReference type="SUPFAM" id="SSF48179">
    <property type="entry name" value="6-phosphogluconate dehydrogenase C-terminal domain-like"/>
    <property type="match status" value="1"/>
</dbReference>
<feature type="domain" description="6-phosphogluconate dehydrogenase NADP-binding" evidence="3">
    <location>
        <begin position="14"/>
        <end position="168"/>
    </location>
</feature>
<reference evidence="5 6" key="1">
    <citation type="submission" date="2018-03" db="EMBL/GenBank/DDBJ databases">
        <title>Genomic Encyclopedia of Archaeal and Bacterial Type Strains, Phase II (KMG-II): from individual species to whole genera.</title>
        <authorList>
            <person name="Goeker M."/>
        </authorList>
    </citation>
    <scope>NUCLEOTIDE SEQUENCE [LARGE SCALE GENOMIC DNA]</scope>
    <source>
        <strain evidence="5 6">DSM 45601</strain>
    </source>
</reference>
<feature type="domain" description="NADPH-dependent reductive aminase-like C-terminal" evidence="4">
    <location>
        <begin position="170"/>
        <end position="297"/>
    </location>
</feature>
<dbReference type="Pfam" id="PF21761">
    <property type="entry name" value="RedAm-like_C"/>
    <property type="match status" value="1"/>
</dbReference>
<dbReference type="Pfam" id="PF03446">
    <property type="entry name" value="NAD_binding_2"/>
    <property type="match status" value="1"/>
</dbReference>
<accession>A0A2T0PVV9</accession>
<evidence type="ECO:0000256" key="1">
    <source>
        <dbReference type="ARBA" id="ARBA00009080"/>
    </source>
</evidence>
<evidence type="ECO:0000313" key="5">
    <source>
        <dbReference type="EMBL" id="PRX95676.1"/>
    </source>
</evidence>
<dbReference type="InterPro" id="IPR006115">
    <property type="entry name" value="6PGDH_NADP-bd"/>
</dbReference>
<dbReference type="Gene3D" id="1.10.1040.10">
    <property type="entry name" value="N-(1-d-carboxylethyl)-l-norvaline Dehydrogenase, domain 2"/>
    <property type="match status" value="1"/>
</dbReference>
<dbReference type="InterPro" id="IPR051265">
    <property type="entry name" value="HIBADH-related_NP60_sf"/>
</dbReference>
<proteinExistence type="inferred from homology"/>
<evidence type="ECO:0000259" key="3">
    <source>
        <dbReference type="Pfam" id="PF03446"/>
    </source>
</evidence>
<comment type="similarity">
    <text evidence="1">Belongs to the HIBADH-related family.</text>
</comment>
<dbReference type="Gene3D" id="3.40.50.720">
    <property type="entry name" value="NAD(P)-binding Rossmann-like Domain"/>
    <property type="match status" value="1"/>
</dbReference>
<sequence length="304" mass="31693">MSAKRSTDTGRDSVAVLGLGPMGRALAGAFVAAGHPTTVWNRSAGKADELVARGATLAADPAEAAEAADLIVVCVLDYDAVQDILDGAADRLAGRTVVNLTADTPARARSMAEWAAKRDAAYLDGAIMTPTITIGGDDAVVLYSGPQDVYDAARPALAALGGTATFLGEDPGRAAAYDVALLDLFWTTVYGYMHAIALARTEGVTAEDLLPYSAGIVALVNSVMTPEYVRQIDERRFDPDTDSAIRSQAATLRHIVQAGRDRGLDVGMQEAALRLVAQVIAEGHGDSGFERVIEAIERPAPAAG</sequence>
<dbReference type="InterPro" id="IPR036291">
    <property type="entry name" value="NAD(P)-bd_dom_sf"/>
</dbReference>
<dbReference type="InterPro" id="IPR008927">
    <property type="entry name" value="6-PGluconate_DH-like_C_sf"/>
</dbReference>
<protein>
    <submittedName>
        <fullName evidence="5">3-hydroxyisobutyrate dehydrogenase-like beta-hydroxyacid dehydrogenase</fullName>
    </submittedName>
</protein>
<dbReference type="PANTHER" id="PTHR43580">
    <property type="entry name" value="OXIDOREDUCTASE GLYR1-RELATED"/>
    <property type="match status" value="1"/>
</dbReference>
<evidence type="ECO:0000259" key="4">
    <source>
        <dbReference type="Pfam" id="PF21761"/>
    </source>
</evidence>
<dbReference type="PIRSF" id="PIRSF000103">
    <property type="entry name" value="HIBADH"/>
    <property type="match status" value="1"/>
</dbReference>
<dbReference type="InterPro" id="IPR048666">
    <property type="entry name" value="RedAm-like_C"/>
</dbReference>
<dbReference type="OrthoDB" id="4535742at2"/>
<dbReference type="EMBL" id="PVZC01000009">
    <property type="protein sequence ID" value="PRX95676.1"/>
    <property type="molecule type" value="Genomic_DNA"/>
</dbReference>
<evidence type="ECO:0000313" key="6">
    <source>
        <dbReference type="Proteomes" id="UP000237846"/>
    </source>
</evidence>
<organism evidence="5 6">
    <name type="scientific">Allonocardiopsis opalescens</name>
    <dbReference type="NCBI Taxonomy" id="1144618"/>
    <lineage>
        <taxon>Bacteria</taxon>
        <taxon>Bacillati</taxon>
        <taxon>Actinomycetota</taxon>
        <taxon>Actinomycetes</taxon>
        <taxon>Streptosporangiales</taxon>
        <taxon>Allonocardiopsis</taxon>
    </lineage>
</organism>
<comment type="caution">
    <text evidence="5">The sequence shown here is derived from an EMBL/GenBank/DDBJ whole genome shotgun (WGS) entry which is preliminary data.</text>
</comment>
<dbReference type="InterPro" id="IPR015815">
    <property type="entry name" value="HIBADH-related"/>
</dbReference>
<dbReference type="RefSeq" id="WP_106251982.1">
    <property type="nucleotide sequence ID" value="NZ_PVZC01000009.1"/>
</dbReference>
<evidence type="ECO:0000256" key="2">
    <source>
        <dbReference type="ARBA" id="ARBA00023002"/>
    </source>
</evidence>
<dbReference type="SUPFAM" id="SSF51735">
    <property type="entry name" value="NAD(P)-binding Rossmann-fold domains"/>
    <property type="match status" value="1"/>
</dbReference>
<dbReference type="PANTHER" id="PTHR43580:SF2">
    <property type="entry name" value="CYTOKINE-LIKE NUCLEAR FACTOR N-PAC"/>
    <property type="match status" value="1"/>
</dbReference>
<dbReference type="GO" id="GO:0016491">
    <property type="term" value="F:oxidoreductase activity"/>
    <property type="evidence" value="ECO:0007669"/>
    <property type="project" value="UniProtKB-KW"/>
</dbReference>
<gene>
    <name evidence="5" type="ORF">CLV72_109287</name>
</gene>
<dbReference type="InterPro" id="IPR013328">
    <property type="entry name" value="6PGD_dom2"/>
</dbReference>
<name>A0A2T0PVV9_9ACTN</name>
<dbReference type="Proteomes" id="UP000237846">
    <property type="component" value="Unassembled WGS sequence"/>
</dbReference>
<keyword evidence="6" id="KW-1185">Reference proteome</keyword>
<dbReference type="AlphaFoldDB" id="A0A2T0PVV9"/>
<dbReference type="GO" id="GO:0050661">
    <property type="term" value="F:NADP binding"/>
    <property type="evidence" value="ECO:0007669"/>
    <property type="project" value="InterPro"/>
</dbReference>
<keyword evidence="2" id="KW-0560">Oxidoreductase</keyword>